<dbReference type="Proteomes" id="UP000255101">
    <property type="component" value="Unassembled WGS sequence"/>
</dbReference>
<keyword evidence="8 10" id="KW-1133">Transmembrane helix</keyword>
<dbReference type="PROSITE" id="PS51794">
    <property type="entry name" value="DAC"/>
    <property type="match status" value="1"/>
</dbReference>
<dbReference type="GO" id="GO:0006171">
    <property type="term" value="P:cAMP biosynthetic process"/>
    <property type="evidence" value="ECO:0007669"/>
    <property type="project" value="InterPro"/>
</dbReference>
<evidence type="ECO:0000256" key="7">
    <source>
        <dbReference type="ARBA" id="ARBA00022840"/>
    </source>
</evidence>
<keyword evidence="5 10" id="KW-0548">Nucleotidyltransferase</keyword>
<dbReference type="Pfam" id="PF19293">
    <property type="entry name" value="CdaA_N"/>
    <property type="match status" value="1"/>
</dbReference>
<dbReference type="PANTHER" id="PTHR34185:SF1">
    <property type="entry name" value="DIADENYLATE CYCLASE"/>
    <property type="match status" value="1"/>
</dbReference>
<evidence type="ECO:0000256" key="9">
    <source>
        <dbReference type="ARBA" id="ARBA00023136"/>
    </source>
</evidence>
<keyword evidence="7 10" id="KW-0067">ATP-binding</keyword>
<evidence type="ECO:0000256" key="10">
    <source>
        <dbReference type="HAMAP-Rule" id="MF_01499"/>
    </source>
</evidence>
<comment type="caution">
    <text evidence="10">Lacks conserved residue(s) required for the propagation of feature annotation.</text>
</comment>
<dbReference type="Gene3D" id="3.40.1700.10">
    <property type="entry name" value="DNA integrity scanning protein, DisA, N-terminal domain"/>
    <property type="match status" value="1"/>
</dbReference>
<proteinExistence type="inferred from homology"/>
<protein>
    <recommendedName>
        <fullName evidence="10">Diadenylate cyclase</fullName>
        <shortName evidence="10">DAC</shortName>
        <ecNumber evidence="10">2.7.7.85</ecNumber>
    </recommendedName>
    <alternativeName>
        <fullName evidence="10">Cyclic-di-AMP synthase</fullName>
        <shortName evidence="10">c-di-AMP synthase</shortName>
    </alternativeName>
</protein>
<dbReference type="EMBL" id="LSQZ01000002">
    <property type="protein sequence ID" value="KXI14747.1"/>
    <property type="molecule type" value="Genomic_DNA"/>
</dbReference>
<dbReference type="EMBL" id="UGTB01000004">
    <property type="protein sequence ID" value="SUB60214.1"/>
    <property type="molecule type" value="Genomic_DNA"/>
</dbReference>
<evidence type="ECO:0000256" key="8">
    <source>
        <dbReference type="ARBA" id="ARBA00022989"/>
    </source>
</evidence>
<feature type="transmembrane region" description="Helical" evidence="10">
    <location>
        <begin position="71"/>
        <end position="89"/>
    </location>
</feature>
<dbReference type="eggNOG" id="COG1624">
    <property type="taxonomic scope" value="Bacteria"/>
</dbReference>
<evidence type="ECO:0000256" key="6">
    <source>
        <dbReference type="ARBA" id="ARBA00022741"/>
    </source>
</evidence>
<dbReference type="NCBIfam" id="TIGR00159">
    <property type="entry name" value="diadenylate cyclase CdaA"/>
    <property type="match status" value="1"/>
</dbReference>
<evidence type="ECO:0000313" key="13">
    <source>
        <dbReference type="EMBL" id="SUB60214.1"/>
    </source>
</evidence>
<dbReference type="Proteomes" id="UP000070326">
    <property type="component" value="Unassembled WGS sequence"/>
</dbReference>
<dbReference type="AlphaFoldDB" id="A0A135YZE3"/>
<reference evidence="13 14" key="2">
    <citation type="submission" date="2018-06" db="EMBL/GenBank/DDBJ databases">
        <authorList>
            <consortium name="Pathogen Informatics"/>
            <person name="Doyle S."/>
        </authorList>
    </citation>
    <scope>NUCLEOTIDE SEQUENCE [LARGE SCALE GENOMIC DNA]</scope>
    <source>
        <strain evidence="13 14">NCTC11460</strain>
    </source>
</reference>
<dbReference type="PANTHER" id="PTHR34185">
    <property type="entry name" value="DIADENYLATE CYCLASE"/>
    <property type="match status" value="1"/>
</dbReference>
<comment type="catalytic activity">
    <reaction evidence="1 10">
        <text>2 ATP = 3',3'-c-di-AMP + 2 diphosphate</text>
        <dbReference type="Rhea" id="RHEA:35655"/>
        <dbReference type="ChEBI" id="CHEBI:30616"/>
        <dbReference type="ChEBI" id="CHEBI:33019"/>
        <dbReference type="ChEBI" id="CHEBI:71500"/>
        <dbReference type="EC" id="2.7.7.85"/>
    </reaction>
</comment>
<dbReference type="GeneID" id="79843184"/>
<organism evidence="12">
    <name type="scientific">Peptostreptococcus anaerobius</name>
    <dbReference type="NCBI Taxonomy" id="1261"/>
    <lineage>
        <taxon>Bacteria</taxon>
        <taxon>Bacillati</taxon>
        <taxon>Bacillota</taxon>
        <taxon>Clostridia</taxon>
        <taxon>Peptostreptococcales</taxon>
        <taxon>Peptostreptococcaceae</taxon>
        <taxon>Peptostreptococcus</taxon>
    </lineage>
</organism>
<gene>
    <name evidence="10" type="primary">dacA</name>
    <name evidence="12" type="ORF">HMPREF3195_00118</name>
    <name evidence="13" type="ORF">NCTC11460_00109</name>
</gene>
<dbReference type="PIRSF" id="PIRSF004793">
    <property type="entry name" value="UCP004793"/>
    <property type="match status" value="1"/>
</dbReference>
<dbReference type="Pfam" id="PF02457">
    <property type="entry name" value="DAC"/>
    <property type="match status" value="1"/>
</dbReference>
<keyword evidence="4 10" id="KW-0812">Transmembrane</keyword>
<dbReference type="InterPro" id="IPR050338">
    <property type="entry name" value="DisA"/>
</dbReference>
<dbReference type="InterPro" id="IPR034701">
    <property type="entry name" value="CdaA"/>
</dbReference>
<evidence type="ECO:0000256" key="2">
    <source>
        <dbReference type="ARBA" id="ARBA00022475"/>
    </source>
</evidence>
<evidence type="ECO:0000313" key="14">
    <source>
        <dbReference type="Proteomes" id="UP000255101"/>
    </source>
</evidence>
<dbReference type="EC" id="2.7.7.85" evidence="10"/>
<comment type="function">
    <text evidence="10">Catalyzes the condensation of 2 ATP molecules into cyclic di-AMP (c-di-AMP), a second messenger used to regulate differing processes in different bacteria.</text>
</comment>
<dbReference type="GO" id="GO:0005524">
    <property type="term" value="F:ATP binding"/>
    <property type="evidence" value="ECO:0007669"/>
    <property type="project" value="UniProtKB-UniRule"/>
</dbReference>
<accession>A0A135YZE3</accession>
<reference evidence="12" key="1">
    <citation type="submission" date="2016-02" db="EMBL/GenBank/DDBJ databases">
        <authorList>
            <person name="Wen L."/>
            <person name="He K."/>
            <person name="Yang H."/>
        </authorList>
    </citation>
    <scope>NUCLEOTIDE SEQUENCE [LARGE SCALE GENOMIC DNA]</scope>
    <source>
        <strain evidence="12">MJR8628A</strain>
    </source>
</reference>
<evidence type="ECO:0000256" key="3">
    <source>
        <dbReference type="ARBA" id="ARBA00022679"/>
    </source>
</evidence>
<dbReference type="STRING" id="1261.HMPREF3195_00118"/>
<evidence type="ECO:0000256" key="5">
    <source>
        <dbReference type="ARBA" id="ARBA00022695"/>
    </source>
</evidence>
<dbReference type="InterPro" id="IPR003390">
    <property type="entry name" value="DNA_integrity_scan_DisA_N"/>
</dbReference>
<sequence>MWSISIALNKISQIALKISINDAIDMLIIAYIFYKMLMFIKDTRAEQLFKGVIMLLVATQLSGMLKLHTLYWILVKILEVGFILPFIIFQPELRAGLEHIGRNTSIIKFGGHGDSDIDKDQDLVIAEMVDALYDLASRKIGALVVLEGKTKINEIVDTGTKIEGRVTKQLLCNIFIPNTPLHDGAVVVRDKKIKSAACILPLTQRKDISKELGTRHRAAIGVSEMSDCLTLVVSEETGSVSITRSGKIYRDVTRERLTNILKNFYKTKSENTNIFKELMKKQK</sequence>
<dbReference type="HAMAP" id="MF_01499">
    <property type="entry name" value="DacA"/>
    <property type="match status" value="1"/>
</dbReference>
<evidence type="ECO:0000313" key="12">
    <source>
        <dbReference type="EMBL" id="KXI14747.1"/>
    </source>
</evidence>
<dbReference type="GO" id="GO:0004016">
    <property type="term" value="F:adenylate cyclase activity"/>
    <property type="evidence" value="ECO:0007669"/>
    <property type="project" value="UniProtKB-UniRule"/>
</dbReference>
<dbReference type="GO" id="GO:0106408">
    <property type="term" value="F:diadenylate cyclase activity"/>
    <property type="evidence" value="ECO:0007669"/>
    <property type="project" value="UniProtKB-EC"/>
</dbReference>
<dbReference type="InterPro" id="IPR045585">
    <property type="entry name" value="CdaA_N"/>
</dbReference>
<keyword evidence="3 10" id="KW-0808">Transferase</keyword>
<keyword evidence="9 10" id="KW-0472">Membrane</keyword>
<feature type="transmembrane region" description="Helical" evidence="10">
    <location>
        <begin position="14"/>
        <end position="36"/>
    </location>
</feature>
<keyword evidence="2 10" id="KW-1003">Cell membrane</keyword>
<feature type="domain" description="DAC" evidence="11">
    <location>
        <begin position="90"/>
        <end position="254"/>
    </location>
</feature>
<dbReference type="PATRIC" id="fig|1261.3.peg.1129"/>
<dbReference type="FunFam" id="3.40.1700.10:FF:000002">
    <property type="entry name" value="Diadenylate cyclase"/>
    <property type="match status" value="1"/>
</dbReference>
<dbReference type="InterPro" id="IPR014046">
    <property type="entry name" value="C-di-AMP_synthase"/>
</dbReference>
<dbReference type="RefSeq" id="WP_002844130.1">
    <property type="nucleotide sequence ID" value="NZ_CAMPYD010000021.1"/>
</dbReference>
<evidence type="ECO:0000256" key="1">
    <source>
        <dbReference type="ARBA" id="ARBA00000877"/>
    </source>
</evidence>
<dbReference type="InterPro" id="IPR036888">
    <property type="entry name" value="DNA_integrity_DisA_N_sf"/>
</dbReference>
<comment type="similarity">
    <text evidence="10">Belongs to the adenylate cyclase family. DacA/CdaA subfamily.</text>
</comment>
<dbReference type="SUPFAM" id="SSF143597">
    <property type="entry name" value="YojJ-like"/>
    <property type="match status" value="1"/>
</dbReference>
<keyword evidence="6 10" id="KW-0547">Nucleotide-binding</keyword>
<comment type="subunit">
    <text evidence="10">Probably a homodimer.</text>
</comment>
<name>A0A135YZE3_9FIRM</name>
<evidence type="ECO:0000259" key="11">
    <source>
        <dbReference type="PROSITE" id="PS51794"/>
    </source>
</evidence>
<evidence type="ECO:0000256" key="4">
    <source>
        <dbReference type="ARBA" id="ARBA00022692"/>
    </source>
</evidence>